<dbReference type="Proteomes" id="UP001283361">
    <property type="component" value="Unassembled WGS sequence"/>
</dbReference>
<accession>A0AAE0Z7L7</accession>
<evidence type="ECO:0000313" key="4">
    <source>
        <dbReference type="Proteomes" id="UP001283361"/>
    </source>
</evidence>
<reference evidence="3" key="1">
    <citation type="journal article" date="2023" name="G3 (Bethesda)">
        <title>A reference genome for the long-term kleptoplast-retaining sea slug Elysia crispata morphotype clarki.</title>
        <authorList>
            <person name="Eastman K.E."/>
            <person name="Pendleton A.L."/>
            <person name="Shaikh M.A."/>
            <person name="Suttiyut T."/>
            <person name="Ogas R."/>
            <person name="Tomko P."/>
            <person name="Gavelis G."/>
            <person name="Widhalm J.R."/>
            <person name="Wisecaver J.H."/>
        </authorList>
    </citation>
    <scope>NUCLEOTIDE SEQUENCE</scope>
    <source>
        <strain evidence="3">ECLA1</strain>
    </source>
</reference>
<feature type="region of interest" description="Disordered" evidence="1">
    <location>
        <begin position="127"/>
        <end position="147"/>
    </location>
</feature>
<feature type="signal peptide" evidence="2">
    <location>
        <begin position="1"/>
        <end position="21"/>
    </location>
</feature>
<proteinExistence type="predicted"/>
<evidence type="ECO:0000256" key="2">
    <source>
        <dbReference type="SAM" id="SignalP"/>
    </source>
</evidence>
<keyword evidence="4" id="KW-1185">Reference proteome</keyword>
<organism evidence="3 4">
    <name type="scientific">Elysia crispata</name>
    <name type="common">lettuce slug</name>
    <dbReference type="NCBI Taxonomy" id="231223"/>
    <lineage>
        <taxon>Eukaryota</taxon>
        <taxon>Metazoa</taxon>
        <taxon>Spiralia</taxon>
        <taxon>Lophotrochozoa</taxon>
        <taxon>Mollusca</taxon>
        <taxon>Gastropoda</taxon>
        <taxon>Heterobranchia</taxon>
        <taxon>Euthyneura</taxon>
        <taxon>Panpulmonata</taxon>
        <taxon>Sacoglossa</taxon>
        <taxon>Placobranchoidea</taxon>
        <taxon>Plakobranchidae</taxon>
        <taxon>Elysia</taxon>
    </lineage>
</organism>
<sequence length="367" mass="39766">MPAFIPYRISLLLTFHSGLELAPFAVPTFSCMDSKPAPIGAPVSCPGITISSGVELVPFMGLVPVENLVPTAEPGLTSGASRRASVWHPRSLVSERTSLYMADELEPISLSLYTMWGVPNSAWASVPPRPADLRPLRPRPTRPRPSRRGVSRVRAFCALPLPCGPRRPWEPLRLRGTFCAPPYIGKHGDFPEEHDALPAYLGKHGGFPEEHDALPAYLGKHGDFPEEHDALPAYIGKHGGFSEEHDALPAYLGKHGGFPEEHDALPAYLGKHGGFPEEHDALPAYIGKHGGFPEEHDALPAYLGKHGDFPEEHDALPAYLGKHGGFPGEHDAPPPSTLGNMEVSPGSMMRSLPLIATLVYTVPSWET</sequence>
<evidence type="ECO:0000313" key="3">
    <source>
        <dbReference type="EMBL" id="KAK3763791.1"/>
    </source>
</evidence>
<gene>
    <name evidence="3" type="ORF">RRG08_065754</name>
</gene>
<dbReference type="AlphaFoldDB" id="A0AAE0Z7L7"/>
<dbReference type="EMBL" id="JAWDGP010004501">
    <property type="protein sequence ID" value="KAK3763791.1"/>
    <property type="molecule type" value="Genomic_DNA"/>
</dbReference>
<keyword evidence="2" id="KW-0732">Signal</keyword>
<protein>
    <submittedName>
        <fullName evidence="3">Uncharacterized protein</fullName>
    </submittedName>
</protein>
<evidence type="ECO:0000256" key="1">
    <source>
        <dbReference type="SAM" id="MobiDB-lite"/>
    </source>
</evidence>
<name>A0AAE0Z7L7_9GAST</name>
<feature type="compositionally biased region" description="Basic residues" evidence="1">
    <location>
        <begin position="136"/>
        <end position="147"/>
    </location>
</feature>
<comment type="caution">
    <text evidence="3">The sequence shown here is derived from an EMBL/GenBank/DDBJ whole genome shotgun (WGS) entry which is preliminary data.</text>
</comment>
<feature type="chain" id="PRO_5042110961" evidence="2">
    <location>
        <begin position="22"/>
        <end position="367"/>
    </location>
</feature>